<dbReference type="EMBL" id="JAHFYH010000001">
    <property type="protein sequence ID" value="KAH0238025.1"/>
    <property type="molecule type" value="Genomic_DNA"/>
</dbReference>
<sequence length="369" mass="42382">MRTNLTRALHVARLQKSLKSTGNSALLERQAIRSWFPSSACYYHVTSRLSGRATAASDSKYKFPRVYDSQDPVELFNKHLQDGTLTKPMAHSCLKTAARRELYDKGLGEATINWMWKDHDSYQFPRDTSLLEHMVKHLVREGKEELLWKWIEQKSRKTASLGPNDRFVWRADAVRALVAAQAFASDRDSLDGAVESFLRAKSSNYSIPLAPARMECAKLLMLPVEKATLSWDVESKIENPRWPNTSTKLWQDFLESVETVRDVSEPLKAQLPLYHPEKPDPMPYLKHSQHLAKNPKNVERMVKKPSITPWIARGRHAEALLRLQGHEKDANWLKGFLQELYAKSEPIRTKEADRKISRRERNGLTGEQG</sequence>
<organism evidence="2 3">
    <name type="scientific">Aureobasidium melanogenum</name>
    <name type="common">Aureobasidium pullulans var. melanogenum</name>
    <dbReference type="NCBI Taxonomy" id="46634"/>
    <lineage>
        <taxon>Eukaryota</taxon>
        <taxon>Fungi</taxon>
        <taxon>Dikarya</taxon>
        <taxon>Ascomycota</taxon>
        <taxon>Pezizomycotina</taxon>
        <taxon>Dothideomycetes</taxon>
        <taxon>Dothideomycetidae</taxon>
        <taxon>Dothideales</taxon>
        <taxon>Saccotheciaceae</taxon>
        <taxon>Aureobasidium</taxon>
    </lineage>
</organism>
<proteinExistence type="predicted"/>
<name>A0A9P8KD00_AURME</name>
<reference evidence="2" key="1">
    <citation type="journal article" date="2021" name="J Fungi (Basel)">
        <title>Virulence traits and population genomics of the black yeast Aureobasidium melanogenum.</title>
        <authorList>
            <person name="Cernosa A."/>
            <person name="Sun X."/>
            <person name="Gostincar C."/>
            <person name="Fang C."/>
            <person name="Gunde-Cimerman N."/>
            <person name="Song Z."/>
        </authorList>
    </citation>
    <scope>NUCLEOTIDE SEQUENCE</scope>
    <source>
        <strain evidence="2">EXF-8016</strain>
    </source>
</reference>
<dbReference type="AlphaFoldDB" id="A0A9P8KD00"/>
<reference evidence="2" key="2">
    <citation type="submission" date="2021-08" db="EMBL/GenBank/DDBJ databases">
        <authorList>
            <person name="Gostincar C."/>
            <person name="Sun X."/>
            <person name="Song Z."/>
            <person name="Gunde-Cimerman N."/>
        </authorList>
    </citation>
    <scope>NUCLEOTIDE SEQUENCE</scope>
    <source>
        <strain evidence="2">EXF-8016</strain>
    </source>
</reference>
<dbReference type="Proteomes" id="UP000767238">
    <property type="component" value="Unassembled WGS sequence"/>
</dbReference>
<evidence type="ECO:0000313" key="3">
    <source>
        <dbReference type="Proteomes" id="UP000767238"/>
    </source>
</evidence>
<evidence type="ECO:0000256" key="1">
    <source>
        <dbReference type="SAM" id="MobiDB-lite"/>
    </source>
</evidence>
<feature type="region of interest" description="Disordered" evidence="1">
    <location>
        <begin position="347"/>
        <end position="369"/>
    </location>
</feature>
<evidence type="ECO:0000313" key="2">
    <source>
        <dbReference type="EMBL" id="KAH0238025.1"/>
    </source>
</evidence>
<accession>A0A9P8KD00</accession>
<protein>
    <submittedName>
        <fullName evidence="2">Uncharacterized protein</fullName>
    </submittedName>
</protein>
<feature type="compositionally biased region" description="Basic and acidic residues" evidence="1">
    <location>
        <begin position="347"/>
        <end position="362"/>
    </location>
</feature>
<comment type="caution">
    <text evidence="2">The sequence shown here is derived from an EMBL/GenBank/DDBJ whole genome shotgun (WGS) entry which is preliminary data.</text>
</comment>
<feature type="non-terminal residue" evidence="2">
    <location>
        <position position="369"/>
    </location>
</feature>
<gene>
    <name evidence="2" type="ORF">KCV03_g148</name>
</gene>